<dbReference type="SUPFAM" id="SSF46785">
    <property type="entry name" value="Winged helix' DNA-binding domain"/>
    <property type="match status" value="1"/>
</dbReference>
<evidence type="ECO:0000256" key="3">
    <source>
        <dbReference type="ARBA" id="ARBA00023163"/>
    </source>
</evidence>
<dbReference type="Gene3D" id="3.30.450.40">
    <property type="match status" value="1"/>
</dbReference>
<dbReference type="Pfam" id="PF01614">
    <property type="entry name" value="IclR_C"/>
    <property type="match status" value="1"/>
</dbReference>
<accession>A0A5D4H778</accession>
<dbReference type="PROSITE" id="PS51078">
    <property type="entry name" value="ICLR_ED"/>
    <property type="match status" value="1"/>
</dbReference>
<evidence type="ECO:0000256" key="2">
    <source>
        <dbReference type="ARBA" id="ARBA00023125"/>
    </source>
</evidence>
<dbReference type="PROSITE" id="PS51077">
    <property type="entry name" value="HTH_ICLR"/>
    <property type="match status" value="1"/>
</dbReference>
<evidence type="ECO:0000259" key="5">
    <source>
        <dbReference type="PROSITE" id="PS51078"/>
    </source>
</evidence>
<name>A0A5D4H778_9HYPH</name>
<keyword evidence="1" id="KW-0805">Transcription regulation</keyword>
<dbReference type="Proteomes" id="UP000323258">
    <property type="component" value="Unassembled WGS sequence"/>
</dbReference>
<dbReference type="InterPro" id="IPR005471">
    <property type="entry name" value="Tscrpt_reg_IclR_N"/>
</dbReference>
<gene>
    <name evidence="6" type="ORF">FY036_01770</name>
</gene>
<dbReference type="InterPro" id="IPR029016">
    <property type="entry name" value="GAF-like_dom_sf"/>
</dbReference>
<feature type="domain" description="IclR-ED" evidence="5">
    <location>
        <begin position="68"/>
        <end position="251"/>
    </location>
</feature>
<dbReference type="SUPFAM" id="SSF55781">
    <property type="entry name" value="GAF domain-like"/>
    <property type="match status" value="1"/>
</dbReference>
<reference evidence="6 7" key="2">
    <citation type="submission" date="2019-09" db="EMBL/GenBank/DDBJ databases">
        <title>Mesorhizobium sp. MaA-C15 isolated from Microcystis aeruginosa.</title>
        <authorList>
            <person name="Jeong S.E."/>
            <person name="Jin H.M."/>
            <person name="Jeon C.O."/>
        </authorList>
    </citation>
    <scope>NUCLEOTIDE SEQUENCE [LARGE SCALE GENOMIC DNA]</scope>
    <source>
        <strain evidence="6 7">MaA-C15</strain>
    </source>
</reference>
<sequence>MAQMSKSLEKGMAVLELLDETPAGLGVREMARRLDMPASNVQRLVTTFEKLSYVEKIETSRTYRLSFKAYFLGQSALRSDRLAIAASPEIERLASEHNVCGYLSVRHQDRAVYVQVNETHGIVSTHMAPGASIPLHTTAMGKILLSALGDDEIRGLLGPGPLLALTSKSVTDVEVLLGDIRQVREKGMAFIVEENIYGIASLAAPIFNYTGRMVAALSVAIPTSSKVDEDFERLSRVVAGAARRISVACGYEAGAQDQ</sequence>
<protein>
    <submittedName>
        <fullName evidence="6">IclR family transcriptional regulator</fullName>
    </submittedName>
</protein>
<keyword evidence="3" id="KW-0804">Transcription</keyword>
<proteinExistence type="predicted"/>
<dbReference type="InterPro" id="IPR036388">
    <property type="entry name" value="WH-like_DNA-bd_sf"/>
</dbReference>
<evidence type="ECO:0000313" key="7">
    <source>
        <dbReference type="Proteomes" id="UP000323258"/>
    </source>
</evidence>
<dbReference type="Pfam" id="PF09339">
    <property type="entry name" value="HTH_IclR"/>
    <property type="match status" value="1"/>
</dbReference>
<dbReference type="PANTHER" id="PTHR30136:SF24">
    <property type="entry name" value="HTH-TYPE TRANSCRIPTIONAL REPRESSOR ALLR"/>
    <property type="match status" value="1"/>
</dbReference>
<dbReference type="Gene3D" id="1.10.10.10">
    <property type="entry name" value="Winged helix-like DNA-binding domain superfamily/Winged helix DNA-binding domain"/>
    <property type="match status" value="1"/>
</dbReference>
<evidence type="ECO:0000259" key="4">
    <source>
        <dbReference type="PROSITE" id="PS51077"/>
    </source>
</evidence>
<feature type="domain" description="HTH iclR-type" evidence="4">
    <location>
        <begin position="5"/>
        <end position="67"/>
    </location>
</feature>
<dbReference type="GO" id="GO:0045892">
    <property type="term" value="P:negative regulation of DNA-templated transcription"/>
    <property type="evidence" value="ECO:0007669"/>
    <property type="project" value="TreeGrafter"/>
</dbReference>
<organism evidence="6 7">
    <name type="scientific">Neoaquamicrobium microcysteis</name>
    <dbReference type="NCBI Taxonomy" id="2682781"/>
    <lineage>
        <taxon>Bacteria</taxon>
        <taxon>Pseudomonadati</taxon>
        <taxon>Pseudomonadota</taxon>
        <taxon>Alphaproteobacteria</taxon>
        <taxon>Hyphomicrobiales</taxon>
        <taxon>Phyllobacteriaceae</taxon>
        <taxon>Neoaquamicrobium</taxon>
    </lineage>
</organism>
<evidence type="ECO:0000313" key="6">
    <source>
        <dbReference type="EMBL" id="TYR35889.1"/>
    </source>
</evidence>
<dbReference type="PANTHER" id="PTHR30136">
    <property type="entry name" value="HELIX-TURN-HELIX TRANSCRIPTIONAL REGULATOR, ICLR FAMILY"/>
    <property type="match status" value="1"/>
</dbReference>
<keyword evidence="7" id="KW-1185">Reference proteome</keyword>
<dbReference type="InterPro" id="IPR014757">
    <property type="entry name" value="Tscrpt_reg_IclR_C"/>
</dbReference>
<reference evidence="6 7" key="1">
    <citation type="submission" date="2019-08" db="EMBL/GenBank/DDBJ databases">
        <authorList>
            <person name="Seo Y.L."/>
        </authorList>
    </citation>
    <scope>NUCLEOTIDE SEQUENCE [LARGE SCALE GENOMIC DNA]</scope>
    <source>
        <strain evidence="6 7">MaA-C15</strain>
    </source>
</reference>
<evidence type="ECO:0000256" key="1">
    <source>
        <dbReference type="ARBA" id="ARBA00023015"/>
    </source>
</evidence>
<dbReference type="EMBL" id="VSZS01000050">
    <property type="protein sequence ID" value="TYR35889.1"/>
    <property type="molecule type" value="Genomic_DNA"/>
</dbReference>
<dbReference type="InterPro" id="IPR050707">
    <property type="entry name" value="HTH_MetabolicPath_Reg"/>
</dbReference>
<keyword evidence="2" id="KW-0238">DNA-binding</keyword>
<dbReference type="SMART" id="SM00346">
    <property type="entry name" value="HTH_ICLR"/>
    <property type="match status" value="1"/>
</dbReference>
<comment type="caution">
    <text evidence="6">The sequence shown here is derived from an EMBL/GenBank/DDBJ whole genome shotgun (WGS) entry which is preliminary data.</text>
</comment>
<dbReference type="InterPro" id="IPR036390">
    <property type="entry name" value="WH_DNA-bd_sf"/>
</dbReference>
<dbReference type="GO" id="GO:0003677">
    <property type="term" value="F:DNA binding"/>
    <property type="evidence" value="ECO:0007669"/>
    <property type="project" value="UniProtKB-KW"/>
</dbReference>
<dbReference type="GO" id="GO:0003700">
    <property type="term" value="F:DNA-binding transcription factor activity"/>
    <property type="evidence" value="ECO:0007669"/>
    <property type="project" value="TreeGrafter"/>
</dbReference>
<dbReference type="AlphaFoldDB" id="A0A5D4H778"/>